<sequence length="395" mass="44314">MRSFIFNRVLFKQVDPIILFGLGLGLLGGLGLAIAGNLLIENILTSYQSFLQRSLIGLRGSLVLETPESSGYLQRFRAQWETENSGFASSPVWQSRGSIPLELKQSGKIWKRQVQLILQDRDYLMQKMAVSSSECAVDKNAQAFGNALLFLTLLEFNAAQNTTFQAGVFGENAMPVLFSKCPIETGMMTDYPLLILDWQAVGWNPDEVAESLEFSTYTRQETDFLEQKIDQVMQQVPRETGEQYRIENLYRNKKMKLATSLSEQARWLALGIAGITLTLSGIILFFGFLLLLEFKRVVIETFRLMGVSRLEVTFGFLLGGGILGIVVASVGMLLAWSGRLLIQIQGWIPFEHFFTDWPPMLFVAVFVLTPICVAVFSAFVVGLRLPRKLNMSEMG</sequence>
<protein>
    <recommendedName>
        <fullName evidence="3">ABC3 transporter permease protein domain-containing protein</fullName>
    </recommendedName>
</protein>
<evidence type="ECO:0008006" key="3">
    <source>
        <dbReference type="Google" id="ProtNLM"/>
    </source>
</evidence>
<reference evidence="2" key="1">
    <citation type="submission" date="2018-05" db="EMBL/GenBank/DDBJ databases">
        <authorList>
            <person name="Lanie J.A."/>
            <person name="Ng W.-L."/>
            <person name="Kazmierczak K.M."/>
            <person name="Andrzejewski T.M."/>
            <person name="Davidsen T.M."/>
            <person name="Wayne K.J."/>
            <person name="Tettelin H."/>
            <person name="Glass J.I."/>
            <person name="Rusch D."/>
            <person name="Podicherti R."/>
            <person name="Tsui H.-C.T."/>
            <person name="Winkler M.E."/>
        </authorList>
    </citation>
    <scope>NUCLEOTIDE SEQUENCE</scope>
</reference>
<name>A0A381WNX9_9ZZZZ</name>
<feature type="transmembrane region" description="Helical" evidence="1">
    <location>
        <begin position="312"/>
        <end position="337"/>
    </location>
</feature>
<gene>
    <name evidence="2" type="ORF">METZ01_LOCUS107039</name>
</gene>
<feature type="transmembrane region" description="Helical" evidence="1">
    <location>
        <begin position="357"/>
        <end position="385"/>
    </location>
</feature>
<keyword evidence="1" id="KW-0812">Transmembrane</keyword>
<proteinExistence type="predicted"/>
<keyword evidence="1" id="KW-0472">Membrane</keyword>
<dbReference type="AlphaFoldDB" id="A0A381WNX9"/>
<accession>A0A381WNX9</accession>
<dbReference type="EMBL" id="UINC01012403">
    <property type="protein sequence ID" value="SVA54185.1"/>
    <property type="molecule type" value="Genomic_DNA"/>
</dbReference>
<feature type="transmembrane region" description="Helical" evidence="1">
    <location>
        <begin position="267"/>
        <end position="292"/>
    </location>
</feature>
<keyword evidence="1" id="KW-1133">Transmembrane helix</keyword>
<evidence type="ECO:0000313" key="2">
    <source>
        <dbReference type="EMBL" id="SVA54185.1"/>
    </source>
</evidence>
<organism evidence="2">
    <name type="scientific">marine metagenome</name>
    <dbReference type="NCBI Taxonomy" id="408172"/>
    <lineage>
        <taxon>unclassified sequences</taxon>
        <taxon>metagenomes</taxon>
        <taxon>ecological metagenomes</taxon>
    </lineage>
</organism>
<evidence type="ECO:0000256" key="1">
    <source>
        <dbReference type="SAM" id="Phobius"/>
    </source>
</evidence>